<evidence type="ECO:0000313" key="5">
    <source>
        <dbReference type="Proteomes" id="UP000266506"/>
    </source>
</evidence>
<dbReference type="RefSeq" id="WP_119016225.1">
    <property type="nucleotide sequence ID" value="NZ_QXEV01000009.1"/>
</dbReference>
<keyword evidence="2" id="KW-0413">Isomerase</keyword>
<evidence type="ECO:0000256" key="1">
    <source>
        <dbReference type="ARBA" id="ARBA00006206"/>
    </source>
</evidence>
<proteinExistence type="inferred from homology"/>
<dbReference type="CDD" id="cd09019">
    <property type="entry name" value="galactose_mutarotase_like"/>
    <property type="match status" value="1"/>
</dbReference>
<evidence type="ECO:0000256" key="2">
    <source>
        <dbReference type="ARBA" id="ARBA00023235"/>
    </source>
</evidence>
<comment type="similarity">
    <text evidence="1">Belongs to the aldose epimerase family.</text>
</comment>
<dbReference type="EMBL" id="QXEV01000009">
    <property type="protein sequence ID" value="RIA75904.1"/>
    <property type="molecule type" value="Genomic_DNA"/>
</dbReference>
<dbReference type="InParanoid" id="A0A397S127"/>
<dbReference type="InterPro" id="IPR008183">
    <property type="entry name" value="Aldose_1/G6P_1-epimerase"/>
</dbReference>
<comment type="caution">
    <text evidence="4">The sequence shown here is derived from an EMBL/GenBank/DDBJ whole genome shotgun (WGS) entry which is preliminary data.</text>
</comment>
<dbReference type="GO" id="GO:0030246">
    <property type="term" value="F:carbohydrate binding"/>
    <property type="evidence" value="ECO:0007669"/>
    <property type="project" value="InterPro"/>
</dbReference>
<dbReference type="PANTHER" id="PTHR10091">
    <property type="entry name" value="ALDOSE-1-EPIMERASE"/>
    <property type="match status" value="1"/>
</dbReference>
<dbReference type="GO" id="GO:0004034">
    <property type="term" value="F:aldose 1-epimerase activity"/>
    <property type="evidence" value="ECO:0007669"/>
    <property type="project" value="TreeGrafter"/>
</dbReference>
<dbReference type="OrthoDB" id="9779408at2"/>
<gene>
    <name evidence="4" type="ORF">EI71_01077</name>
</gene>
<evidence type="ECO:0000313" key="4">
    <source>
        <dbReference type="EMBL" id="RIA75904.1"/>
    </source>
</evidence>
<evidence type="ECO:0000256" key="3">
    <source>
        <dbReference type="ARBA" id="ARBA00023277"/>
    </source>
</evidence>
<dbReference type="GO" id="GO:0005737">
    <property type="term" value="C:cytoplasm"/>
    <property type="evidence" value="ECO:0007669"/>
    <property type="project" value="TreeGrafter"/>
</dbReference>
<dbReference type="SUPFAM" id="SSF74650">
    <property type="entry name" value="Galactose mutarotase-like"/>
    <property type="match status" value="1"/>
</dbReference>
<dbReference type="AlphaFoldDB" id="A0A397S127"/>
<protein>
    <submittedName>
        <fullName evidence="4">Aldose 1-epimerase</fullName>
    </submittedName>
</protein>
<dbReference type="Gene3D" id="2.70.98.10">
    <property type="match status" value="1"/>
</dbReference>
<keyword evidence="3" id="KW-0119">Carbohydrate metabolism</keyword>
<reference evidence="4 5" key="1">
    <citation type="submission" date="2018-08" db="EMBL/GenBank/DDBJ databases">
        <title>Genomic Encyclopedia of Archaeal and Bacterial Type Strains, Phase II (KMG-II): from individual species to whole genera.</title>
        <authorList>
            <person name="Goeker M."/>
        </authorList>
    </citation>
    <scope>NUCLEOTIDE SEQUENCE [LARGE SCALE GENOMIC DNA]</scope>
    <source>
        <strain evidence="4 5">ATCC 27112</strain>
    </source>
</reference>
<dbReference type="InterPro" id="IPR047215">
    <property type="entry name" value="Galactose_mutarotase-like"/>
</dbReference>
<sequence length="334" mass="38668">MIEFIELKNNLGVEVTLCTLGASIYDIKTMDKDKKLESIIYTTKDKKDFITERSCLGKTIGRTGGRISNSTYTLNGIRYTIPSYDPNGLHGGIDGVGYKEFDYKQNETEEYYEVIFSYFSKDMESGYPGNFNLKVIYKLYKDINKLTLSYKGISDKDTLVNLSNHSYFNLSGNAKGSILNHSLYINASKMERIEHLLPKEIVDCKEIYSFKTMHKIGDYLMHPEIKNNTNGYDFPYIFDNWNKDLFNVVLKDPDSKRVLKIKTTYPVVVIYTCNYTGREIMNNDKVMTPYYAVCLECMFHPNTINSDFLQDKKDILKAGEEYNQAIEYYFDIEG</sequence>
<dbReference type="PANTHER" id="PTHR10091:SF0">
    <property type="entry name" value="GALACTOSE MUTAROTASE"/>
    <property type="match status" value="1"/>
</dbReference>
<dbReference type="Proteomes" id="UP000266506">
    <property type="component" value="Unassembled WGS sequence"/>
</dbReference>
<organism evidence="4 5">
    <name type="scientific">Anaeroplasma bactoclasticum</name>
    <dbReference type="NCBI Taxonomy" id="2088"/>
    <lineage>
        <taxon>Bacteria</taxon>
        <taxon>Bacillati</taxon>
        <taxon>Mycoplasmatota</taxon>
        <taxon>Mollicutes</taxon>
        <taxon>Anaeroplasmatales</taxon>
        <taxon>Anaeroplasmataceae</taxon>
        <taxon>Anaeroplasma</taxon>
    </lineage>
</organism>
<dbReference type="InterPro" id="IPR014718">
    <property type="entry name" value="GH-type_carb-bd"/>
</dbReference>
<dbReference type="Pfam" id="PF01263">
    <property type="entry name" value="Aldose_epim"/>
    <property type="match status" value="1"/>
</dbReference>
<name>A0A397S127_9MOLU</name>
<dbReference type="GO" id="GO:0033499">
    <property type="term" value="P:galactose catabolic process via UDP-galactose, Leloir pathway"/>
    <property type="evidence" value="ECO:0007669"/>
    <property type="project" value="TreeGrafter"/>
</dbReference>
<dbReference type="GO" id="GO:0006006">
    <property type="term" value="P:glucose metabolic process"/>
    <property type="evidence" value="ECO:0007669"/>
    <property type="project" value="TreeGrafter"/>
</dbReference>
<keyword evidence="5" id="KW-1185">Reference proteome</keyword>
<dbReference type="InterPro" id="IPR011013">
    <property type="entry name" value="Gal_mutarotase_sf_dom"/>
</dbReference>
<accession>A0A397S127</accession>